<dbReference type="InterPro" id="IPR009030">
    <property type="entry name" value="Growth_fac_rcpt_cys_sf"/>
</dbReference>
<dbReference type="GO" id="GO:0007165">
    <property type="term" value="P:signal transduction"/>
    <property type="evidence" value="ECO:0000318"/>
    <property type="project" value="GO_Central"/>
</dbReference>
<comment type="caution">
    <text evidence="6">Lacks conserved residue(s) required for the propagation of feature annotation.</text>
</comment>
<dbReference type="InterPro" id="IPR000884">
    <property type="entry name" value="TSP1_rpt"/>
</dbReference>
<comment type="subcellular location">
    <subcellularLocation>
        <location evidence="1">Secreted</location>
    </subcellularLocation>
</comment>
<keyword evidence="10" id="KW-1185">Reference proteome</keyword>
<dbReference type="KEGG" id="xla:108717425"/>
<evidence type="ECO:0000256" key="1">
    <source>
        <dbReference type="ARBA" id="ARBA00004613"/>
    </source>
</evidence>
<feature type="domain" description="IGFBP N-terminal" evidence="9">
    <location>
        <begin position="42"/>
        <end position="114"/>
    </location>
</feature>
<evidence type="ECO:0000256" key="2">
    <source>
        <dbReference type="ARBA" id="ARBA00008125"/>
    </source>
</evidence>
<reference evidence="11" key="1">
    <citation type="submission" date="2025-08" db="UniProtKB">
        <authorList>
            <consortium name="RefSeq"/>
        </authorList>
    </citation>
    <scope>IDENTIFICATION</scope>
    <source>
        <strain evidence="11">J_2021</strain>
        <tissue evidence="11">Erythrocytes</tissue>
    </source>
</reference>
<keyword evidence="3" id="KW-0964">Secreted</keyword>
<evidence type="ECO:0000256" key="4">
    <source>
        <dbReference type="ARBA" id="ARBA00022729"/>
    </source>
</evidence>
<feature type="chain" id="PRO_5035321448" evidence="7">
    <location>
        <begin position="21"/>
        <end position="365"/>
    </location>
</feature>
<dbReference type="SMART" id="SM00121">
    <property type="entry name" value="IB"/>
    <property type="match status" value="1"/>
</dbReference>
<dbReference type="Pfam" id="PF19035">
    <property type="entry name" value="TSP1_CCN"/>
    <property type="match status" value="1"/>
</dbReference>
<dbReference type="InterPro" id="IPR043973">
    <property type="entry name" value="TSP1_CCN"/>
</dbReference>
<dbReference type="GeneID" id="108717425"/>
<dbReference type="PANTHER" id="PTHR11348">
    <property type="entry name" value="CONNECTIVE TISSUE GROWTH FACTOR-RELATED"/>
    <property type="match status" value="1"/>
</dbReference>
<dbReference type="InterPro" id="IPR036383">
    <property type="entry name" value="TSP1_rpt_sf"/>
</dbReference>
<dbReference type="GO" id="GO:0031012">
    <property type="term" value="C:extracellular matrix"/>
    <property type="evidence" value="ECO:0000318"/>
    <property type="project" value="GO_Central"/>
</dbReference>
<protein>
    <submittedName>
        <fullName evidence="11">Cellular communication network factor 6</fullName>
    </submittedName>
</protein>
<dbReference type="Proteomes" id="UP000186698">
    <property type="component" value="Chromosome 5S"/>
</dbReference>
<evidence type="ECO:0000313" key="10">
    <source>
        <dbReference type="Proteomes" id="UP000186698"/>
    </source>
</evidence>
<dbReference type="PANTHER" id="PTHR11348:SF3">
    <property type="entry name" value="CELLULAR COMMUNICATION NETWORK FACTOR 6"/>
    <property type="match status" value="1"/>
</dbReference>
<dbReference type="GO" id="GO:0005178">
    <property type="term" value="F:integrin binding"/>
    <property type="evidence" value="ECO:0000318"/>
    <property type="project" value="GO_Central"/>
</dbReference>
<dbReference type="InterPro" id="IPR006208">
    <property type="entry name" value="Glyco_hormone_CN"/>
</dbReference>
<dbReference type="PROSITE" id="PS50092">
    <property type="entry name" value="TSP1"/>
    <property type="match status" value="1"/>
</dbReference>
<proteinExistence type="inferred from homology"/>
<dbReference type="InterPro" id="IPR050941">
    <property type="entry name" value="CCN"/>
</dbReference>
<accession>A0A8J1KUY4</accession>
<dbReference type="GO" id="GO:0008201">
    <property type="term" value="F:heparin binding"/>
    <property type="evidence" value="ECO:0000318"/>
    <property type="project" value="GO_Central"/>
</dbReference>
<keyword evidence="4 7" id="KW-0732">Signal</keyword>
<dbReference type="PROSITE" id="PS00222">
    <property type="entry name" value="IGFBP_N_1"/>
    <property type="match status" value="1"/>
</dbReference>
<dbReference type="OrthoDB" id="365605at2759"/>
<dbReference type="GO" id="GO:0007155">
    <property type="term" value="P:cell adhesion"/>
    <property type="evidence" value="ECO:0000318"/>
    <property type="project" value="GO_Central"/>
</dbReference>
<evidence type="ECO:0000256" key="6">
    <source>
        <dbReference type="PROSITE-ProRule" id="PRU00039"/>
    </source>
</evidence>
<dbReference type="InterPro" id="IPR006207">
    <property type="entry name" value="Cys_knot_C"/>
</dbReference>
<keyword evidence="5" id="KW-1015">Disulfide bond</keyword>
<dbReference type="Pfam" id="PF00219">
    <property type="entry name" value="IGFBP"/>
    <property type="match status" value="1"/>
</dbReference>
<dbReference type="Gene3D" id="2.10.70.10">
    <property type="entry name" value="Complement Module, domain 1"/>
    <property type="match status" value="1"/>
</dbReference>
<dbReference type="InterPro" id="IPR000867">
    <property type="entry name" value="IGFBP-like"/>
</dbReference>
<dbReference type="SUPFAM" id="SSF82895">
    <property type="entry name" value="TSP-1 type 1 repeat"/>
    <property type="match status" value="1"/>
</dbReference>
<evidence type="ECO:0000256" key="3">
    <source>
        <dbReference type="ARBA" id="ARBA00022525"/>
    </source>
</evidence>
<dbReference type="GO" id="GO:0045597">
    <property type="term" value="P:positive regulation of cell differentiation"/>
    <property type="evidence" value="ECO:0000318"/>
    <property type="project" value="GO_Central"/>
</dbReference>
<organism evidence="10 11">
    <name type="scientific">Xenopus laevis</name>
    <name type="common">African clawed frog</name>
    <dbReference type="NCBI Taxonomy" id="8355"/>
    <lineage>
        <taxon>Eukaryota</taxon>
        <taxon>Metazoa</taxon>
        <taxon>Chordata</taxon>
        <taxon>Craniata</taxon>
        <taxon>Vertebrata</taxon>
        <taxon>Euteleostomi</taxon>
        <taxon>Amphibia</taxon>
        <taxon>Batrachia</taxon>
        <taxon>Anura</taxon>
        <taxon>Pipoidea</taxon>
        <taxon>Pipidae</taxon>
        <taxon>Xenopodinae</taxon>
        <taxon>Xenopus</taxon>
        <taxon>Xenopus</taxon>
    </lineage>
</organism>
<feature type="signal peptide" evidence="7">
    <location>
        <begin position="1"/>
        <end position="20"/>
    </location>
</feature>
<dbReference type="CTD" id="108717425"/>
<feature type="domain" description="CTCK" evidence="8">
    <location>
        <begin position="279"/>
        <end position="353"/>
    </location>
</feature>
<evidence type="ECO:0000259" key="9">
    <source>
        <dbReference type="PROSITE" id="PS51323"/>
    </source>
</evidence>
<dbReference type="PROSITE" id="PS51323">
    <property type="entry name" value="IGFBP_N_2"/>
    <property type="match status" value="1"/>
</dbReference>
<evidence type="ECO:0000256" key="7">
    <source>
        <dbReference type="SAM" id="SignalP"/>
    </source>
</evidence>
<dbReference type="Pfam" id="PF00007">
    <property type="entry name" value="Cys_knot"/>
    <property type="match status" value="1"/>
</dbReference>
<dbReference type="AlphaFoldDB" id="A0A8J1KUY4"/>
<dbReference type="GO" id="GO:0005615">
    <property type="term" value="C:extracellular space"/>
    <property type="evidence" value="ECO:0000318"/>
    <property type="project" value="GO_Central"/>
</dbReference>
<dbReference type="PROSITE" id="PS01225">
    <property type="entry name" value="CTCK_2"/>
    <property type="match status" value="1"/>
</dbReference>
<gene>
    <name evidence="11" type="primary">LOC108717425</name>
</gene>
<evidence type="ECO:0000259" key="8">
    <source>
        <dbReference type="PROSITE" id="PS01225"/>
    </source>
</evidence>
<dbReference type="RefSeq" id="XP_041420039.1">
    <property type="nucleotide sequence ID" value="XM_041564105.1"/>
</dbReference>
<dbReference type="SMART" id="SM00041">
    <property type="entry name" value="CT"/>
    <property type="match status" value="1"/>
</dbReference>
<comment type="similarity">
    <text evidence="2">Belongs to the CCN family.</text>
</comment>
<name>A0A8J1KUY4_XENLA</name>
<dbReference type="SUPFAM" id="SSF57184">
    <property type="entry name" value="Growth factor receptor domain"/>
    <property type="match status" value="1"/>
</dbReference>
<evidence type="ECO:0000256" key="5">
    <source>
        <dbReference type="ARBA" id="ARBA00023157"/>
    </source>
</evidence>
<dbReference type="InterPro" id="IPR017891">
    <property type="entry name" value="Insulin_GF-bd_Cys-rich_CS"/>
</dbReference>
<dbReference type="Gene3D" id="2.20.100.10">
    <property type="entry name" value="Thrombospondin type-1 (TSP1) repeat"/>
    <property type="match status" value="1"/>
</dbReference>
<sequence length="365" mass="41354">MQWLLFTLLTFYAEQFDSSAEENGNSSLMTGIISAESEVLHRRQFCHWPCECSHQSNCLPGMSRVKDGCGCCKMCAKQLGESCNEADVCDHHRGLYCDYSADRPKYEVGICKYMLAVGCELNGILYKNGQTFQPSPYYMCLCISDTIGCTPILVGKQDQTQCATSPDVCWAFNLLPALTSLSQYLPFRFAASWPVYGAIMMAVLMKALYKVLPLVWKRKCLVHATQWSPCSKTCGMGISIRVTNENSKCERRQERRLCFLRPCNSTLLSTIKVPKGKTCQPTFQPPQPVKMVISECSSVRTYKPTYCGVCKDRRCCIPNKSKMITVRFNCPNEGSFSWKIMWITSCVCQKQCNHPRDVFPHLIFL</sequence>
<dbReference type="SMART" id="SM00209">
    <property type="entry name" value="TSP1"/>
    <property type="match status" value="1"/>
</dbReference>
<evidence type="ECO:0000313" key="11">
    <source>
        <dbReference type="RefSeq" id="XP_041420039.1"/>
    </source>
</evidence>